<dbReference type="Proteomes" id="UP000298663">
    <property type="component" value="Unassembled WGS sequence"/>
</dbReference>
<reference evidence="1 2" key="1">
    <citation type="journal article" date="2015" name="Genome Biol.">
        <title>Comparative genomics of Steinernema reveals deeply conserved gene regulatory networks.</title>
        <authorList>
            <person name="Dillman A.R."/>
            <person name="Macchietto M."/>
            <person name="Porter C.F."/>
            <person name="Rogers A."/>
            <person name="Williams B."/>
            <person name="Antoshechkin I."/>
            <person name="Lee M.M."/>
            <person name="Goodwin Z."/>
            <person name="Lu X."/>
            <person name="Lewis E.E."/>
            <person name="Goodrich-Blair H."/>
            <person name="Stock S.P."/>
            <person name="Adams B.J."/>
            <person name="Sternberg P.W."/>
            <person name="Mortazavi A."/>
        </authorList>
    </citation>
    <scope>NUCLEOTIDE SEQUENCE [LARGE SCALE GENOMIC DNA]</scope>
    <source>
        <strain evidence="1 2">ALL</strain>
    </source>
</reference>
<evidence type="ECO:0000313" key="1">
    <source>
        <dbReference type="EMBL" id="TMS34096.1"/>
    </source>
</evidence>
<dbReference type="AlphaFoldDB" id="A0A4U8UMF2"/>
<keyword evidence="2" id="KW-1185">Reference proteome</keyword>
<evidence type="ECO:0000313" key="2">
    <source>
        <dbReference type="Proteomes" id="UP000298663"/>
    </source>
</evidence>
<accession>A0A4U8UMF2</accession>
<name>A0A4U8UMF2_STECR</name>
<dbReference type="EMBL" id="AZBU02000001">
    <property type="protein sequence ID" value="TMS34096.1"/>
    <property type="molecule type" value="Genomic_DNA"/>
</dbReference>
<proteinExistence type="predicted"/>
<gene>
    <name evidence="1" type="ORF">L596_001748</name>
</gene>
<protein>
    <submittedName>
        <fullName evidence="1">Uncharacterized protein</fullName>
    </submittedName>
</protein>
<sequence>MVETIVTTEDKFQNGAPLPEKHVLNLAPLTKNAQRTELDNGAWSIGQSLEVRGVVLWVHALRDKEAPPLRIADHFAPILHDEFAAQLVDNADFWNSRIANMTNRTQATFNGLILSKCSLGVLHLTGNVTVMVKRKDKLALLVGHSPDGEGRRVACDPAVVFLIATCMSLE</sequence>
<organism evidence="1 2">
    <name type="scientific">Steinernema carpocapsae</name>
    <name type="common">Entomopathogenic nematode</name>
    <dbReference type="NCBI Taxonomy" id="34508"/>
    <lineage>
        <taxon>Eukaryota</taxon>
        <taxon>Metazoa</taxon>
        <taxon>Ecdysozoa</taxon>
        <taxon>Nematoda</taxon>
        <taxon>Chromadorea</taxon>
        <taxon>Rhabditida</taxon>
        <taxon>Tylenchina</taxon>
        <taxon>Panagrolaimomorpha</taxon>
        <taxon>Strongyloidoidea</taxon>
        <taxon>Steinernematidae</taxon>
        <taxon>Steinernema</taxon>
    </lineage>
</organism>
<comment type="caution">
    <text evidence="1">The sequence shown here is derived from an EMBL/GenBank/DDBJ whole genome shotgun (WGS) entry which is preliminary data.</text>
</comment>
<reference evidence="1 2" key="2">
    <citation type="journal article" date="2019" name="G3 (Bethesda)">
        <title>Hybrid Assembly of the Genome of the Entomopathogenic Nematode Steinernema carpocapsae Identifies the X-Chromosome.</title>
        <authorList>
            <person name="Serra L."/>
            <person name="Macchietto M."/>
            <person name="Macias-Munoz A."/>
            <person name="McGill C.J."/>
            <person name="Rodriguez I.M."/>
            <person name="Rodriguez B."/>
            <person name="Murad R."/>
            <person name="Mortazavi A."/>
        </authorList>
    </citation>
    <scope>NUCLEOTIDE SEQUENCE [LARGE SCALE GENOMIC DNA]</scope>
    <source>
        <strain evidence="1 2">ALL</strain>
    </source>
</reference>